<sequence>MSIHYEIISDDNIICIKDLCNELMAYQKSKAHIHPEWFDNMCFETRMIPSVKSAKANFIIIAKDDNEIVGYAYSNICPKETYSGGFATLEPVNFFDFDSVKSDDIGCLSQFYIKKGYRQTGIGTVLFEKSMDWLNSFKSISDLFIFVSNGNSNALKFYQGKGFKISHQILDGFITVLRNT</sequence>
<accession>A0A841KPL9</accession>
<gene>
    <name evidence="2" type="ORF">HNQ80_001462</name>
</gene>
<dbReference type="InterPro" id="IPR000182">
    <property type="entry name" value="GNAT_dom"/>
</dbReference>
<name>A0A841KPL9_9FIRM</name>
<comment type="caution">
    <text evidence="2">The sequence shown here is derived from an EMBL/GenBank/DDBJ whole genome shotgun (WGS) entry which is preliminary data.</text>
</comment>
<evidence type="ECO:0000313" key="2">
    <source>
        <dbReference type="EMBL" id="MBB6215373.1"/>
    </source>
</evidence>
<dbReference type="GO" id="GO:0016747">
    <property type="term" value="F:acyltransferase activity, transferring groups other than amino-acyl groups"/>
    <property type="evidence" value="ECO:0007669"/>
    <property type="project" value="InterPro"/>
</dbReference>
<feature type="domain" description="N-acetyltransferase" evidence="1">
    <location>
        <begin position="3"/>
        <end position="180"/>
    </location>
</feature>
<dbReference type="CDD" id="cd04301">
    <property type="entry name" value="NAT_SF"/>
    <property type="match status" value="1"/>
</dbReference>
<dbReference type="InterPro" id="IPR016181">
    <property type="entry name" value="Acyl_CoA_acyltransferase"/>
</dbReference>
<keyword evidence="2" id="KW-0808">Transferase</keyword>
<evidence type="ECO:0000313" key="3">
    <source>
        <dbReference type="Proteomes" id="UP000579281"/>
    </source>
</evidence>
<dbReference type="RefSeq" id="WP_184309612.1">
    <property type="nucleotide sequence ID" value="NZ_JACHEN010000007.1"/>
</dbReference>
<proteinExistence type="predicted"/>
<dbReference type="SUPFAM" id="SSF55729">
    <property type="entry name" value="Acyl-CoA N-acyltransferases (Nat)"/>
    <property type="match status" value="1"/>
</dbReference>
<dbReference type="Proteomes" id="UP000579281">
    <property type="component" value="Unassembled WGS sequence"/>
</dbReference>
<reference evidence="2 3" key="1">
    <citation type="submission" date="2020-08" db="EMBL/GenBank/DDBJ databases">
        <title>Genomic Encyclopedia of Type Strains, Phase IV (KMG-IV): sequencing the most valuable type-strain genomes for metagenomic binning, comparative biology and taxonomic classification.</title>
        <authorList>
            <person name="Goeker M."/>
        </authorList>
    </citation>
    <scope>NUCLEOTIDE SEQUENCE [LARGE SCALE GENOMIC DNA]</scope>
    <source>
        <strain evidence="2 3">DSM 103526</strain>
    </source>
</reference>
<organism evidence="2 3">
    <name type="scientific">Anaerosolibacter carboniphilus</name>
    <dbReference type="NCBI Taxonomy" id="1417629"/>
    <lineage>
        <taxon>Bacteria</taxon>
        <taxon>Bacillati</taxon>
        <taxon>Bacillota</taxon>
        <taxon>Clostridia</taxon>
        <taxon>Peptostreptococcales</taxon>
        <taxon>Thermotaleaceae</taxon>
        <taxon>Anaerosolibacter</taxon>
    </lineage>
</organism>
<dbReference type="Pfam" id="PF00583">
    <property type="entry name" value="Acetyltransf_1"/>
    <property type="match status" value="1"/>
</dbReference>
<dbReference type="AlphaFoldDB" id="A0A841KPL9"/>
<dbReference type="EMBL" id="JACHEN010000007">
    <property type="protein sequence ID" value="MBB6215373.1"/>
    <property type="molecule type" value="Genomic_DNA"/>
</dbReference>
<dbReference type="PROSITE" id="PS51186">
    <property type="entry name" value="GNAT"/>
    <property type="match status" value="1"/>
</dbReference>
<keyword evidence="3" id="KW-1185">Reference proteome</keyword>
<protein>
    <submittedName>
        <fullName evidence="2">GNAT superfamily N-acetyltransferase</fullName>
    </submittedName>
</protein>
<dbReference type="Gene3D" id="3.40.630.30">
    <property type="match status" value="1"/>
</dbReference>
<evidence type="ECO:0000259" key="1">
    <source>
        <dbReference type="PROSITE" id="PS51186"/>
    </source>
</evidence>